<evidence type="ECO:0000256" key="2">
    <source>
        <dbReference type="SAM" id="Phobius"/>
    </source>
</evidence>
<keyword evidence="2" id="KW-0472">Membrane</keyword>
<keyword evidence="2" id="KW-1133">Transmembrane helix</keyword>
<organism evidence="3 4">
    <name type="scientific">Nakamurella endophytica</name>
    <dbReference type="NCBI Taxonomy" id="1748367"/>
    <lineage>
        <taxon>Bacteria</taxon>
        <taxon>Bacillati</taxon>
        <taxon>Actinomycetota</taxon>
        <taxon>Actinomycetes</taxon>
        <taxon>Nakamurellales</taxon>
        <taxon>Nakamurellaceae</taxon>
        <taxon>Nakamurella</taxon>
    </lineage>
</organism>
<keyword evidence="4" id="KW-1185">Reference proteome</keyword>
<feature type="region of interest" description="Disordered" evidence="1">
    <location>
        <begin position="1"/>
        <end position="21"/>
    </location>
</feature>
<reference evidence="3" key="2">
    <citation type="submission" date="2020-09" db="EMBL/GenBank/DDBJ databases">
        <authorList>
            <person name="Sun Q."/>
            <person name="Zhou Y."/>
        </authorList>
    </citation>
    <scope>NUCLEOTIDE SEQUENCE</scope>
    <source>
        <strain evidence="3">CGMCC 4.7308</strain>
    </source>
</reference>
<feature type="transmembrane region" description="Helical" evidence="2">
    <location>
        <begin position="29"/>
        <end position="50"/>
    </location>
</feature>
<comment type="caution">
    <text evidence="3">The sequence shown here is derived from an EMBL/GenBank/DDBJ whole genome shotgun (WGS) entry which is preliminary data.</text>
</comment>
<dbReference type="Proteomes" id="UP000655208">
    <property type="component" value="Unassembled WGS sequence"/>
</dbReference>
<sequence>MTQPGPAGREPGTSVPPTGAGWNGRSRTVALALSVVIGTLALLWVADWLSRLGAQSLLARSVQDETGSPERPSVTIHGTVFLLQVIRGRYDQVDVDIPQLSSGPLRLQRVHAELQGVHLPFHDVLVRNARQVVVDRATEDAFLSYDDLNRYLRFTGRSLTVESAGSGKVTVTGTVRILGREVSVSADATLAARGDSVAVTPGRLHTDTSLDRASEILLGERLTLLVPLDPLPFGQLLTSIRTTEHGLQVQATGTGVVLAS</sequence>
<evidence type="ECO:0008006" key="5">
    <source>
        <dbReference type="Google" id="ProtNLM"/>
    </source>
</evidence>
<dbReference type="AlphaFoldDB" id="A0A917SQE2"/>
<evidence type="ECO:0000313" key="3">
    <source>
        <dbReference type="EMBL" id="GGL92939.1"/>
    </source>
</evidence>
<dbReference type="EMBL" id="BMNA01000002">
    <property type="protein sequence ID" value="GGL92939.1"/>
    <property type="molecule type" value="Genomic_DNA"/>
</dbReference>
<dbReference type="RefSeq" id="WP_188940483.1">
    <property type="nucleotide sequence ID" value="NZ_BMNA01000002.1"/>
</dbReference>
<gene>
    <name evidence="3" type="ORF">GCM10011594_10950</name>
</gene>
<evidence type="ECO:0000256" key="1">
    <source>
        <dbReference type="SAM" id="MobiDB-lite"/>
    </source>
</evidence>
<name>A0A917SQE2_9ACTN</name>
<dbReference type="InterPro" id="IPR021373">
    <property type="entry name" value="DUF2993"/>
</dbReference>
<evidence type="ECO:0000313" key="4">
    <source>
        <dbReference type="Proteomes" id="UP000655208"/>
    </source>
</evidence>
<keyword evidence="2" id="KW-0812">Transmembrane</keyword>
<proteinExistence type="predicted"/>
<reference evidence="3" key="1">
    <citation type="journal article" date="2014" name="Int. J. Syst. Evol. Microbiol.">
        <title>Complete genome sequence of Corynebacterium casei LMG S-19264T (=DSM 44701T), isolated from a smear-ripened cheese.</title>
        <authorList>
            <consortium name="US DOE Joint Genome Institute (JGI-PGF)"/>
            <person name="Walter F."/>
            <person name="Albersmeier A."/>
            <person name="Kalinowski J."/>
            <person name="Ruckert C."/>
        </authorList>
    </citation>
    <scope>NUCLEOTIDE SEQUENCE</scope>
    <source>
        <strain evidence="3">CGMCC 4.7308</strain>
    </source>
</reference>
<dbReference type="Pfam" id="PF11209">
    <property type="entry name" value="LmeA"/>
    <property type="match status" value="1"/>
</dbReference>
<accession>A0A917SQE2</accession>
<protein>
    <recommendedName>
        <fullName evidence="5">DUF2993 domain-containing protein</fullName>
    </recommendedName>
</protein>